<dbReference type="OrthoDB" id="14749at2157"/>
<comment type="function">
    <text evidence="4">Sliding clamp subunit that acts as a moving platform for DNA processing. Responsible for tethering the catalytic subunit of DNA polymerase and other proteins to DNA during high-speed replication.</text>
</comment>
<evidence type="ECO:0000313" key="8">
    <source>
        <dbReference type="EMBL" id="SDY32779.1"/>
    </source>
</evidence>
<feature type="compositionally biased region" description="Polar residues" evidence="5">
    <location>
        <begin position="1"/>
        <end position="14"/>
    </location>
</feature>
<dbReference type="PANTHER" id="PTHR11352:SF0">
    <property type="entry name" value="PROLIFERATING CELL NUCLEAR ANTIGEN"/>
    <property type="match status" value="1"/>
</dbReference>
<dbReference type="CDD" id="cd00577">
    <property type="entry name" value="PCNA"/>
    <property type="match status" value="1"/>
</dbReference>
<dbReference type="Pfam" id="PF02747">
    <property type="entry name" value="PCNA_C"/>
    <property type="match status" value="1"/>
</dbReference>
<dbReference type="GO" id="GO:0006275">
    <property type="term" value="P:regulation of DNA replication"/>
    <property type="evidence" value="ECO:0007669"/>
    <property type="project" value="UniProtKB-UniRule"/>
</dbReference>
<evidence type="ECO:0000256" key="4">
    <source>
        <dbReference type="HAMAP-Rule" id="MF_00317"/>
    </source>
</evidence>
<dbReference type="InterPro" id="IPR022649">
    <property type="entry name" value="Pr_cel_nuc_antig_C"/>
</dbReference>
<dbReference type="Pfam" id="PF00705">
    <property type="entry name" value="PCNA_N"/>
    <property type="match status" value="1"/>
</dbReference>
<proteinExistence type="inferred from homology"/>
<dbReference type="AlphaFoldDB" id="A0A1H3IZP3"/>
<dbReference type="GO" id="GO:0003677">
    <property type="term" value="F:DNA binding"/>
    <property type="evidence" value="ECO:0007669"/>
    <property type="project" value="UniProtKB-UniRule"/>
</dbReference>
<dbReference type="HAMAP" id="MF_00317">
    <property type="entry name" value="DNApol_clamp_arch"/>
    <property type="match status" value="1"/>
</dbReference>
<evidence type="ECO:0000259" key="6">
    <source>
        <dbReference type="Pfam" id="PF00705"/>
    </source>
</evidence>
<comment type="subunit">
    <text evidence="4">Homotrimer. The subunits circularize to form a toroid; DNA passes through its center. Replication factor C (RFC) is required to load the toroid on the DNA.</text>
</comment>
<keyword evidence="9" id="KW-1185">Reference proteome</keyword>
<dbReference type="InterPro" id="IPR022648">
    <property type="entry name" value="Pr_cel_nuc_antig_N"/>
</dbReference>
<name>A0A1H3IZP3_9EURY</name>
<dbReference type="NCBIfam" id="NF002222">
    <property type="entry name" value="PRK01115.1-5"/>
    <property type="match status" value="1"/>
</dbReference>
<reference evidence="9" key="1">
    <citation type="submission" date="2016-10" db="EMBL/GenBank/DDBJ databases">
        <authorList>
            <person name="Varghese N."/>
            <person name="Submissions S."/>
        </authorList>
    </citation>
    <scope>NUCLEOTIDE SEQUENCE [LARGE SCALE GENOMIC DNA]</scope>
    <source>
        <strain evidence="9">CGMCC 1.10118</strain>
    </source>
</reference>
<dbReference type="InterPro" id="IPR046938">
    <property type="entry name" value="DNA_clamp_sf"/>
</dbReference>
<dbReference type="EMBL" id="FNPB01000011">
    <property type="protein sequence ID" value="SDY32779.1"/>
    <property type="molecule type" value="Genomic_DNA"/>
</dbReference>
<feature type="region of interest" description="Disordered" evidence="5">
    <location>
        <begin position="1"/>
        <end position="71"/>
    </location>
</feature>
<evidence type="ECO:0000256" key="5">
    <source>
        <dbReference type="SAM" id="MobiDB-lite"/>
    </source>
</evidence>
<accession>A0A1H3IZP3</accession>
<gene>
    <name evidence="4" type="primary">pcn</name>
    <name evidence="8" type="ORF">SAMN04487946_11173</name>
</gene>
<comment type="similarity">
    <text evidence="1 4">Belongs to the PCNA family.</text>
</comment>
<dbReference type="Gene3D" id="3.70.10.10">
    <property type="match status" value="1"/>
</dbReference>
<feature type="compositionally biased region" description="Acidic residues" evidence="5">
    <location>
        <begin position="15"/>
        <end position="45"/>
    </location>
</feature>
<sequence>MAESTPESPNGTDTDPNEEPDIGVEADTEVDASDTEAEAPDADGTEVEKADDAETDSDGSDEESPSDSRPPQAFSAIIEADRLDQTITTLSVLVDESRVHLNDLGLRLAAVDPANVAMDETNITETAFESYQADGGVLGVDLTKLADVVGMADNDDLIQMSLDPETRKLIIEFGGLEYTLALLDPDTIRQEPDIPDLDLPARVVLEGRDIDRAVRAADMVSDHVELIVDPNDEAFRVHAEGDTDDVDLELSRDDLIDLEIGAADSLFSLDYLKDLNKAIPKDAEVEILLGEDFPAKFNYEYADGAATVTQMLAPRIQSD</sequence>
<feature type="domain" description="Proliferating cell nuclear antigen PCNA C-terminal" evidence="7">
    <location>
        <begin position="194"/>
        <end position="306"/>
    </location>
</feature>
<dbReference type="PANTHER" id="PTHR11352">
    <property type="entry name" value="PROLIFERATING CELL NUCLEAR ANTIGEN"/>
    <property type="match status" value="1"/>
</dbReference>
<dbReference type="STRING" id="660517.SAMN04487946_11173"/>
<evidence type="ECO:0000256" key="1">
    <source>
        <dbReference type="ARBA" id="ARBA00010462"/>
    </source>
</evidence>
<feature type="domain" description="Proliferating cell nuclear antigen PCNA N-terminal" evidence="6">
    <location>
        <begin position="83"/>
        <end position="171"/>
    </location>
</feature>
<feature type="compositionally biased region" description="Acidic residues" evidence="5">
    <location>
        <begin position="53"/>
        <end position="65"/>
    </location>
</feature>
<evidence type="ECO:0000313" key="9">
    <source>
        <dbReference type="Proteomes" id="UP000199170"/>
    </source>
</evidence>
<dbReference type="GO" id="GO:0006272">
    <property type="term" value="P:leading strand elongation"/>
    <property type="evidence" value="ECO:0007669"/>
    <property type="project" value="TreeGrafter"/>
</dbReference>
<evidence type="ECO:0000256" key="3">
    <source>
        <dbReference type="ARBA" id="ARBA00023125"/>
    </source>
</evidence>
<dbReference type="InterPro" id="IPR000730">
    <property type="entry name" value="Pr_cel_nuc_antig"/>
</dbReference>
<protein>
    <recommendedName>
        <fullName evidence="4">DNA polymerase sliding clamp</fullName>
    </recommendedName>
    <alternativeName>
        <fullName evidence="4">Proliferating cell nuclear antigen homolog</fullName>
        <shortName evidence="4">PCNA</shortName>
    </alternativeName>
</protein>
<dbReference type="Proteomes" id="UP000199170">
    <property type="component" value="Unassembled WGS sequence"/>
</dbReference>
<dbReference type="GO" id="GO:0030337">
    <property type="term" value="F:DNA polymerase processivity factor activity"/>
    <property type="evidence" value="ECO:0007669"/>
    <property type="project" value="UniProtKB-UniRule"/>
</dbReference>
<organism evidence="8 9">
    <name type="scientific">Halobellus clavatus</name>
    <dbReference type="NCBI Taxonomy" id="660517"/>
    <lineage>
        <taxon>Archaea</taxon>
        <taxon>Methanobacteriati</taxon>
        <taxon>Methanobacteriota</taxon>
        <taxon>Stenosarchaea group</taxon>
        <taxon>Halobacteria</taxon>
        <taxon>Halobacteriales</taxon>
        <taxon>Haloferacaceae</taxon>
        <taxon>Halobellus</taxon>
    </lineage>
</organism>
<keyword evidence="3 4" id="KW-0238">DNA-binding</keyword>
<evidence type="ECO:0000256" key="2">
    <source>
        <dbReference type="ARBA" id="ARBA00022705"/>
    </source>
</evidence>
<keyword evidence="2 4" id="KW-0235">DNA replication</keyword>
<dbReference type="SUPFAM" id="SSF55979">
    <property type="entry name" value="DNA clamp"/>
    <property type="match status" value="2"/>
</dbReference>
<evidence type="ECO:0000259" key="7">
    <source>
        <dbReference type="Pfam" id="PF02747"/>
    </source>
</evidence>